<dbReference type="GO" id="GO:0008661">
    <property type="term" value="F:1-deoxy-D-xylulose-5-phosphate synthase activity"/>
    <property type="evidence" value="ECO:0007669"/>
    <property type="project" value="UniProtKB-EC"/>
</dbReference>
<comment type="caution">
    <text evidence="8">The sequence shown here is derived from an EMBL/GenBank/DDBJ whole genome shotgun (WGS) entry which is preliminary data.</text>
</comment>
<comment type="subunit">
    <text evidence="3">Homodimer.</text>
</comment>
<dbReference type="Pfam" id="PF13292">
    <property type="entry name" value="DXP_synthase_N"/>
    <property type="match status" value="1"/>
</dbReference>
<dbReference type="PROSITE" id="PS00801">
    <property type="entry name" value="TRANSKETOLASE_1"/>
    <property type="match status" value="1"/>
</dbReference>
<gene>
    <name evidence="8" type="ORF">GF359_08600</name>
</gene>
<evidence type="ECO:0000256" key="4">
    <source>
        <dbReference type="ARBA" id="ARBA00022679"/>
    </source>
</evidence>
<comment type="cofactor">
    <cofactor evidence="1">
        <name>Mg(2+)</name>
        <dbReference type="ChEBI" id="CHEBI:18420"/>
    </cofactor>
</comment>
<accession>A0A9D5KAP1</accession>
<dbReference type="EMBL" id="WJKJ01000286">
    <property type="protein sequence ID" value="MBD3365259.1"/>
    <property type="molecule type" value="Genomic_DNA"/>
</dbReference>
<evidence type="ECO:0000256" key="5">
    <source>
        <dbReference type="ARBA" id="ARBA00022723"/>
    </source>
</evidence>
<feature type="non-terminal residue" evidence="8">
    <location>
        <position position="266"/>
    </location>
</feature>
<keyword evidence="6" id="KW-0460">Magnesium</keyword>
<name>A0A9D5KAP1_UNCW3</name>
<dbReference type="SUPFAM" id="SSF52518">
    <property type="entry name" value="Thiamin diphosphate-binding fold (THDP-binding)"/>
    <property type="match status" value="1"/>
</dbReference>
<dbReference type="PANTHER" id="PTHR43322:SF5">
    <property type="entry name" value="1-DEOXY-D-XYLULOSE-5-PHOSPHATE SYNTHASE, CHLOROPLASTIC"/>
    <property type="match status" value="1"/>
</dbReference>
<dbReference type="InterPro" id="IPR049557">
    <property type="entry name" value="Transketolase_CS"/>
</dbReference>
<evidence type="ECO:0000256" key="6">
    <source>
        <dbReference type="ARBA" id="ARBA00022842"/>
    </source>
</evidence>
<dbReference type="EC" id="2.2.1.7" evidence="8"/>
<evidence type="ECO:0000256" key="7">
    <source>
        <dbReference type="ARBA" id="ARBA00023052"/>
    </source>
</evidence>
<evidence type="ECO:0000313" key="9">
    <source>
        <dbReference type="Proteomes" id="UP000630660"/>
    </source>
</evidence>
<organism evidence="8 9">
    <name type="scientific">candidate division WOR-3 bacterium</name>
    <dbReference type="NCBI Taxonomy" id="2052148"/>
    <lineage>
        <taxon>Bacteria</taxon>
        <taxon>Bacteria division WOR-3</taxon>
    </lineage>
</organism>
<dbReference type="InterPro" id="IPR029061">
    <property type="entry name" value="THDP-binding"/>
</dbReference>
<dbReference type="GO" id="GO:0019288">
    <property type="term" value="P:isopentenyl diphosphate biosynthetic process, methylerythritol 4-phosphate pathway"/>
    <property type="evidence" value="ECO:0007669"/>
    <property type="project" value="TreeGrafter"/>
</dbReference>
<dbReference type="GO" id="GO:0016114">
    <property type="term" value="P:terpenoid biosynthetic process"/>
    <property type="evidence" value="ECO:0007669"/>
    <property type="project" value="InterPro"/>
</dbReference>
<dbReference type="GO" id="GO:0046872">
    <property type="term" value="F:metal ion binding"/>
    <property type="evidence" value="ECO:0007669"/>
    <property type="project" value="UniProtKB-KW"/>
</dbReference>
<dbReference type="AlphaFoldDB" id="A0A9D5KAP1"/>
<dbReference type="InterPro" id="IPR005477">
    <property type="entry name" value="Dxylulose-5-P_synthase"/>
</dbReference>
<evidence type="ECO:0000256" key="3">
    <source>
        <dbReference type="ARBA" id="ARBA00011738"/>
    </source>
</evidence>
<keyword evidence="7" id="KW-0786">Thiamine pyrophosphate</keyword>
<keyword evidence="5" id="KW-0479">Metal-binding</keyword>
<sequence length="266" mass="29656">MGKTGCFDRLPCQETEMKILEKINSPEDLKRLKIKQLEKLAAQIRNRILTVTSQKGGHVAPNLGAVELTIALHYVFDTPRDKIIWDVGHQCYAHKLLTGRRKEFDTIRQYKGISGFPKRSESAYDEFGTGHAGTSVSAAFGLANARDIKGEDFSVIAVIGDGSMISGMALEAMNHVGAAQTTDLMVILNDNAQSIGKSTGALSDYLARITARFTLTGFYQRLRARVWNIFGRFFRRRSQHLRGWARRLERGIKGILTPGGYFEDMG</sequence>
<dbReference type="Gene3D" id="3.40.50.970">
    <property type="match status" value="1"/>
</dbReference>
<dbReference type="PANTHER" id="PTHR43322">
    <property type="entry name" value="1-D-DEOXYXYLULOSE 5-PHOSPHATE SYNTHASE-RELATED"/>
    <property type="match status" value="1"/>
</dbReference>
<evidence type="ECO:0000256" key="2">
    <source>
        <dbReference type="ARBA" id="ARBA00001964"/>
    </source>
</evidence>
<comment type="cofactor">
    <cofactor evidence="2">
        <name>thiamine diphosphate</name>
        <dbReference type="ChEBI" id="CHEBI:58937"/>
    </cofactor>
</comment>
<reference evidence="8" key="1">
    <citation type="submission" date="2019-11" db="EMBL/GenBank/DDBJ databases">
        <title>Microbial mats filling the niche in hypersaline microbial mats.</title>
        <authorList>
            <person name="Wong H.L."/>
            <person name="Macleod F.I."/>
            <person name="White R.A. III"/>
            <person name="Burns B.P."/>
        </authorList>
    </citation>
    <scope>NUCLEOTIDE SEQUENCE</scope>
    <source>
        <strain evidence="8">Bin_327</strain>
    </source>
</reference>
<dbReference type="Proteomes" id="UP000630660">
    <property type="component" value="Unassembled WGS sequence"/>
</dbReference>
<keyword evidence="4 8" id="KW-0808">Transferase</keyword>
<evidence type="ECO:0000256" key="1">
    <source>
        <dbReference type="ARBA" id="ARBA00001946"/>
    </source>
</evidence>
<proteinExistence type="predicted"/>
<dbReference type="CDD" id="cd02007">
    <property type="entry name" value="TPP_DXS"/>
    <property type="match status" value="1"/>
</dbReference>
<evidence type="ECO:0000313" key="8">
    <source>
        <dbReference type="EMBL" id="MBD3365259.1"/>
    </source>
</evidence>
<protein>
    <submittedName>
        <fullName evidence="8">1-deoxy-D-xylulose-5-phosphate synthase</fullName>
        <ecNumber evidence="8">2.2.1.7</ecNumber>
    </submittedName>
</protein>
<dbReference type="GO" id="GO:0005829">
    <property type="term" value="C:cytosol"/>
    <property type="evidence" value="ECO:0007669"/>
    <property type="project" value="TreeGrafter"/>
</dbReference>